<proteinExistence type="predicted"/>
<keyword evidence="1" id="KW-0732">Signal</keyword>
<feature type="domain" description="SLH" evidence="2">
    <location>
        <begin position="794"/>
        <end position="849"/>
    </location>
</feature>
<organism evidence="3 4">
    <name type="scientific">Collinsella tanakaei</name>
    <dbReference type="NCBI Taxonomy" id="626935"/>
    <lineage>
        <taxon>Bacteria</taxon>
        <taxon>Bacillati</taxon>
        <taxon>Actinomycetota</taxon>
        <taxon>Coriobacteriia</taxon>
        <taxon>Coriobacteriales</taxon>
        <taxon>Coriobacteriaceae</taxon>
        <taxon>Collinsella</taxon>
    </lineage>
</organism>
<dbReference type="AlphaFoldDB" id="A0A3E4QPK5"/>
<feature type="signal peptide" evidence="1">
    <location>
        <begin position="1"/>
        <end position="34"/>
    </location>
</feature>
<sequence length="849" mass="89116">MTACVNKKSKRVAAVVTASLVGALSIGAPAVALATGSGDIQLLATDQQNWSNGEFKFDKEASANGSYTVTSGDTLSFVSAKDALGNDYAASDVTVLFFASNGGGDIQPNNTLVDASDTIAKRAGAMPKAYAANGYWAVVFQGDVLDNGKLMELTDSTKLSDITAKGNDVYKAFKLTVQNKTTTLSGAEAFEYDGTAADKGMADVDFQYNGGNIKAAFKVGGELVDLDAVNIVWTSVPQAQTVTAPSDDQVTVSAAGTYKAKLTAKAGGKYSGSTEVSFTVKGIDLASDAVSIAPVKTGTLNLNGTSLDNSKITVNGIALVNTADLSATLIAKDDAPATAGSNALTTGKYTFKLAAKANQSNVKGETTVDMYVVTETVNYLYNGATLNNMKFDAAKGSIFTPAAITAKAGSEDVKYTLTVTKDGKEVTSYAEPGTYKYVLDTAVADGCAYAGHEAGEFKVLGKSYAGSTVYASVDGKNVDNNASFPYSGAELKPVVVVRDAKNNLLSEGTDYTVKFVDAEDKDVETAAEVGTYKLVVKFADDIKQEISFKIVAATLAEIRPTADFFAIPANGAATPTFVGSTKFGDDFDKGVKFELASDQISVKYYASKVDGNKVVIDESAPVKASDLTKAGTYFAKINVLSTVENFTASNLVAQFEIKDSVLFTDVDANAWYAKPVYEAANLKYMNGMSGTKLFMPEANITRAELSAVLFNMAGQQATGDKNASFPTKFDDVDKDAWFAETVAWASQAGVMNGYDADSFGPFDNASREQVACILYNYAKAQGKDVSVKDTDAALAKYSDGASVSSWAKTAVAWAVENGVMGNGSELNCFGTITRAEVAAMAVNFQPEAL</sequence>
<dbReference type="InterPro" id="IPR001119">
    <property type="entry name" value="SLH_dom"/>
</dbReference>
<evidence type="ECO:0000313" key="4">
    <source>
        <dbReference type="Proteomes" id="UP000260943"/>
    </source>
</evidence>
<gene>
    <name evidence="3" type="ORF">DXC81_09310</name>
</gene>
<dbReference type="RefSeq" id="WP_117680140.1">
    <property type="nucleotide sequence ID" value="NZ_QSRJ01000012.1"/>
</dbReference>
<dbReference type="PROSITE" id="PS51272">
    <property type="entry name" value="SLH"/>
    <property type="match status" value="3"/>
</dbReference>
<name>A0A3E4QPK5_9ACTN</name>
<accession>A0A3E4QPK5</accession>
<feature type="domain" description="SLH" evidence="2">
    <location>
        <begin position="659"/>
        <end position="723"/>
    </location>
</feature>
<protein>
    <submittedName>
        <fullName evidence="3">S-layer homology domain-containing protein</fullName>
    </submittedName>
</protein>
<feature type="chain" id="PRO_5017597400" evidence="1">
    <location>
        <begin position="35"/>
        <end position="849"/>
    </location>
</feature>
<dbReference type="Pfam" id="PF00395">
    <property type="entry name" value="SLH"/>
    <property type="match status" value="3"/>
</dbReference>
<dbReference type="EMBL" id="QSRJ01000012">
    <property type="protein sequence ID" value="RGL08120.1"/>
    <property type="molecule type" value="Genomic_DNA"/>
</dbReference>
<evidence type="ECO:0000256" key="1">
    <source>
        <dbReference type="SAM" id="SignalP"/>
    </source>
</evidence>
<evidence type="ECO:0000259" key="2">
    <source>
        <dbReference type="PROSITE" id="PS51272"/>
    </source>
</evidence>
<dbReference type="Proteomes" id="UP000260943">
    <property type="component" value="Unassembled WGS sequence"/>
</dbReference>
<evidence type="ECO:0000313" key="3">
    <source>
        <dbReference type="EMBL" id="RGL08120.1"/>
    </source>
</evidence>
<comment type="caution">
    <text evidence="3">The sequence shown here is derived from an EMBL/GenBank/DDBJ whole genome shotgun (WGS) entry which is preliminary data.</text>
</comment>
<feature type="domain" description="SLH" evidence="2">
    <location>
        <begin position="725"/>
        <end position="788"/>
    </location>
</feature>
<reference evidence="3 4" key="1">
    <citation type="submission" date="2018-08" db="EMBL/GenBank/DDBJ databases">
        <title>A genome reference for cultivated species of the human gut microbiota.</title>
        <authorList>
            <person name="Zou Y."/>
            <person name="Xue W."/>
            <person name="Luo G."/>
        </authorList>
    </citation>
    <scope>NUCLEOTIDE SEQUENCE [LARGE SCALE GENOMIC DNA]</scope>
    <source>
        <strain evidence="3 4">TF08-14</strain>
    </source>
</reference>